<dbReference type="InterPro" id="IPR005519">
    <property type="entry name" value="Acid_phosphat_B-like"/>
</dbReference>
<organism evidence="1 2">
    <name type="scientific">Brassica carinata</name>
    <name type="common">Ethiopian mustard</name>
    <name type="synonym">Abyssinian cabbage</name>
    <dbReference type="NCBI Taxonomy" id="52824"/>
    <lineage>
        <taxon>Eukaryota</taxon>
        <taxon>Viridiplantae</taxon>
        <taxon>Streptophyta</taxon>
        <taxon>Embryophyta</taxon>
        <taxon>Tracheophyta</taxon>
        <taxon>Spermatophyta</taxon>
        <taxon>Magnoliopsida</taxon>
        <taxon>eudicotyledons</taxon>
        <taxon>Gunneridae</taxon>
        <taxon>Pentapetalae</taxon>
        <taxon>rosids</taxon>
        <taxon>malvids</taxon>
        <taxon>Brassicales</taxon>
        <taxon>Brassicaceae</taxon>
        <taxon>Brassiceae</taxon>
        <taxon>Brassica</taxon>
    </lineage>
</organism>
<dbReference type="Gene3D" id="3.40.50.1000">
    <property type="entry name" value="HAD superfamily/HAD-like"/>
    <property type="match status" value="1"/>
</dbReference>
<dbReference type="Proteomes" id="UP000886595">
    <property type="component" value="Unassembled WGS sequence"/>
</dbReference>
<dbReference type="EMBL" id="JAAMPC010000008">
    <property type="protein sequence ID" value="KAG2299049.1"/>
    <property type="molecule type" value="Genomic_DNA"/>
</dbReference>
<evidence type="ECO:0000313" key="2">
    <source>
        <dbReference type="Proteomes" id="UP000886595"/>
    </source>
</evidence>
<reference evidence="1 2" key="1">
    <citation type="submission" date="2020-02" db="EMBL/GenBank/DDBJ databases">
        <authorList>
            <person name="Ma Q."/>
            <person name="Huang Y."/>
            <person name="Song X."/>
            <person name="Pei D."/>
        </authorList>
    </citation>
    <scope>NUCLEOTIDE SEQUENCE [LARGE SCALE GENOMIC DNA]</scope>
    <source>
        <strain evidence="1">Sxm20200214</strain>
        <tissue evidence="1">Leaf</tissue>
    </source>
</reference>
<gene>
    <name evidence="1" type="ORF">Bca52824_035521</name>
</gene>
<keyword evidence="2" id="KW-1185">Reference proteome</keyword>
<dbReference type="InterPro" id="IPR023214">
    <property type="entry name" value="HAD_sf"/>
</dbReference>
<dbReference type="AlphaFoldDB" id="A0A8X7S7Q9"/>
<accession>A0A8X7S7Q9</accession>
<dbReference type="Pfam" id="PF03767">
    <property type="entry name" value="Acid_phosphat_B"/>
    <property type="match status" value="1"/>
</dbReference>
<sequence length="222" mass="25487">MFFVDGLVIRSRSGGSKNEVGLCDVGVRISWKRGHLDELSGAEPEEFERWIGKIFEKASEARSNSEIKNCARPLVSFGPILYQELLGREIDKSFHNLVVIPVRARVMNLRLRCSLDAKEQENVKRANANLRMDFHNNGSNEWLGFHLESGRQFSALYLGSVHGVITKQRYQIRLAAFDHTKFDKDLGFKVILLTGRRKNHMVITIENLINACFNNWDELILR</sequence>
<evidence type="ECO:0000313" key="1">
    <source>
        <dbReference type="EMBL" id="KAG2299049.1"/>
    </source>
</evidence>
<proteinExistence type="predicted"/>
<protein>
    <submittedName>
        <fullName evidence="1">Uncharacterized protein</fullName>
    </submittedName>
</protein>
<comment type="caution">
    <text evidence="1">The sequence shown here is derived from an EMBL/GenBank/DDBJ whole genome shotgun (WGS) entry which is preliminary data.</text>
</comment>
<name>A0A8X7S7Q9_BRACI</name>
<dbReference type="OrthoDB" id="59415at2759"/>